<protein>
    <submittedName>
        <fullName evidence="2">Uncharacterized protein</fullName>
    </submittedName>
</protein>
<reference evidence="2" key="1">
    <citation type="submission" date="2016-11" db="UniProtKB">
        <authorList>
            <consortium name="WormBaseParasite"/>
        </authorList>
    </citation>
    <scope>IDENTIFICATION</scope>
</reference>
<dbReference type="WBParaSite" id="Hba_06037">
    <property type="protein sequence ID" value="Hba_06037"/>
    <property type="gene ID" value="Hba_06037"/>
</dbReference>
<accession>A0A1I7WLL4</accession>
<evidence type="ECO:0000313" key="1">
    <source>
        <dbReference type="Proteomes" id="UP000095283"/>
    </source>
</evidence>
<name>A0A1I7WLL4_HETBA</name>
<dbReference type="Proteomes" id="UP000095283">
    <property type="component" value="Unplaced"/>
</dbReference>
<dbReference type="AlphaFoldDB" id="A0A1I7WLL4"/>
<keyword evidence="1" id="KW-1185">Reference proteome</keyword>
<proteinExistence type="predicted"/>
<organism evidence="1 2">
    <name type="scientific">Heterorhabditis bacteriophora</name>
    <name type="common">Entomopathogenic nematode worm</name>
    <dbReference type="NCBI Taxonomy" id="37862"/>
    <lineage>
        <taxon>Eukaryota</taxon>
        <taxon>Metazoa</taxon>
        <taxon>Ecdysozoa</taxon>
        <taxon>Nematoda</taxon>
        <taxon>Chromadorea</taxon>
        <taxon>Rhabditida</taxon>
        <taxon>Rhabditina</taxon>
        <taxon>Rhabditomorpha</taxon>
        <taxon>Strongyloidea</taxon>
        <taxon>Heterorhabditidae</taxon>
        <taxon>Heterorhabditis</taxon>
    </lineage>
</organism>
<evidence type="ECO:0000313" key="2">
    <source>
        <dbReference type="WBParaSite" id="Hba_06037"/>
    </source>
</evidence>
<sequence length="83" mass="9937">MNYSPRISDNSIDICRKNLIPNARFSECTTTVSELVLFFIDEEYWEYSESSFFSKFQFYFHNIQKTVKSSKYFLSHISKVLCH</sequence>